<dbReference type="Proteomes" id="UP000515126">
    <property type="component" value="Chromosome 10"/>
</dbReference>
<sequence>MARPVQLAPGSLALVLSPREAGQAAGEPGGRALFRAFRRANARCFWNARLARAASRLAFLGWLRRGVLLVRAPQPCVQVLRDAWRRRALRPPRGFRITAVGDVFPVQMSPIAQCRFVPLAEVLCCAIADMNAVQMAVTQQSLLEHLIKHYPGIAVPSPDILYSTLGALIQERKIYHTGEGYFIVTPSTYFITNTPMQGKKSALLSNEGCSGPISGTYLVSVDCCAELTQENQALVSHCPSCQCYPDTSMCDSKDLLTAAEVTRKSQEGLEETTALTENQPVSASEDAHICVNPKPLPHTKDKGKRFGFGFLWRSLSRKEKPKAEYHSFSAQFPPEEWPVRDEDSSTNIPRDVEHALIKRINPVLTVDNLTKHTALMQKYEEQKKYNSQGTSMDILTTRHKDSSKEVIGKRQGQFAKPRRRGCSHRGRHKARSQGSELEPGNPGQEKEKQPKVPAAQPAPRTKSPSEQVHQLHGRNPAELGSHLMYKKQINNPFQGMHLRKHSVSKGHAVQKTHGLKPTCVGPEEKPFWSAGSSDPSGVFDGEAQPQYPEQCRDKLEAESAHVAEAPVHPVSDDFRGGPGNYPPCRVLPGPSRCCSFRESMLRPSVYHEENKDLPEVLRKSWSTCDMFLGTKEKKQVLPTQRCSLDPDSSSVHAEDNKTVDKILHHFQNLGLLDCPAGANRLRTHERQDGDSEELSRKAFRIPEAEIVNMENEGLSDSEQDQVALSHSDPGAGDDGGCSSLCLEDDDFSETDDFCHSLPGRTQPSFAGGGTWNHLGTPAMTGKSLTDCNSKADRLERLAIERNRWYKATGLFSNAGESPNPDLADNPGLHSRIPWGFNYEGEPTVAHVQTPAAAAGRSLFACSTVRKTSFPVEILQESPGDRGKNPIVWRQSLPSQEMKEHFTDKLQLVKTSHGPVSAQEPQREHLEGAENYSTTGDSGIHSPRTQSLVSTNSDILDGFKRRQHFLPNREGVQKSQNLASNSLFQLTPAINV</sequence>
<feature type="region of interest" description="Disordered" evidence="1">
    <location>
        <begin position="397"/>
        <end position="471"/>
    </location>
</feature>
<dbReference type="RefSeq" id="XP_021030725.1">
    <property type="nucleotide sequence ID" value="XM_021175066.2"/>
</dbReference>
<dbReference type="GO" id="GO:0000977">
    <property type="term" value="F:RNA polymerase II transcription regulatory region sequence-specific DNA binding"/>
    <property type="evidence" value="ECO:0007669"/>
    <property type="project" value="Ensembl"/>
</dbReference>
<dbReference type="GO" id="GO:0005829">
    <property type="term" value="C:cytosol"/>
    <property type="evidence" value="ECO:0007669"/>
    <property type="project" value="Ensembl"/>
</dbReference>
<dbReference type="GO" id="GO:0010821">
    <property type="term" value="P:regulation of mitochondrion organization"/>
    <property type="evidence" value="ECO:0007669"/>
    <property type="project" value="Ensembl"/>
</dbReference>
<dbReference type="CTD" id="219736"/>
<keyword evidence="3" id="KW-1185">Reference proteome</keyword>
<dbReference type="GO" id="GO:0051897">
    <property type="term" value="P:positive regulation of phosphatidylinositol 3-kinase/protein kinase B signal transduction"/>
    <property type="evidence" value="ECO:0007669"/>
    <property type="project" value="Ensembl"/>
</dbReference>
<dbReference type="GO" id="GO:0005654">
    <property type="term" value="C:nucleoplasm"/>
    <property type="evidence" value="ECO:0007669"/>
    <property type="project" value="Ensembl"/>
</dbReference>
<feature type="compositionally biased region" description="Basic residues" evidence="1">
    <location>
        <begin position="416"/>
        <end position="431"/>
    </location>
</feature>
<protein>
    <submittedName>
        <fullName evidence="4">Storkhead-box protein 1 isoform X1</fullName>
    </submittedName>
</protein>
<feature type="domain" description="Winged helix Storkhead-box1" evidence="2">
    <location>
        <begin position="108"/>
        <end position="186"/>
    </location>
</feature>
<feature type="region of interest" description="Disordered" evidence="1">
    <location>
        <begin position="913"/>
        <end position="948"/>
    </location>
</feature>
<dbReference type="AlphaFoldDB" id="A0A6P5QL56"/>
<dbReference type="GO" id="GO:0051881">
    <property type="term" value="P:regulation of mitochondrial membrane potential"/>
    <property type="evidence" value="ECO:0007669"/>
    <property type="project" value="Ensembl"/>
</dbReference>
<dbReference type="GO" id="GO:0010628">
    <property type="term" value="P:positive regulation of gene expression"/>
    <property type="evidence" value="ECO:0007669"/>
    <property type="project" value="Ensembl"/>
</dbReference>
<dbReference type="GO" id="GO:0001650">
    <property type="term" value="C:fibrillar center"/>
    <property type="evidence" value="ECO:0007669"/>
    <property type="project" value="Ensembl"/>
</dbReference>
<feature type="compositionally biased region" description="Basic and acidic residues" evidence="1">
    <location>
        <begin position="397"/>
        <end position="408"/>
    </location>
</feature>
<dbReference type="GO" id="GO:0005813">
    <property type="term" value="C:centrosome"/>
    <property type="evidence" value="ECO:0007669"/>
    <property type="project" value="Ensembl"/>
</dbReference>
<dbReference type="PANTHER" id="PTHR22437:SF1">
    <property type="entry name" value="STORKHEAD-BOX PROTEIN 1"/>
    <property type="match status" value="1"/>
</dbReference>
<dbReference type="GO" id="GO:0010971">
    <property type="term" value="P:positive regulation of G2/M transition of mitotic cell cycle"/>
    <property type="evidence" value="ECO:0007669"/>
    <property type="project" value="Ensembl"/>
</dbReference>
<evidence type="ECO:0000313" key="3">
    <source>
        <dbReference type="Proteomes" id="UP000515126"/>
    </source>
</evidence>
<dbReference type="GeneID" id="110303841"/>
<dbReference type="GO" id="GO:0048839">
    <property type="term" value="P:inner ear development"/>
    <property type="evidence" value="ECO:0007669"/>
    <property type="project" value="Ensembl"/>
</dbReference>
<dbReference type="GO" id="GO:1904120">
    <property type="term" value="P:positive regulation of otic vesicle morphogenesis"/>
    <property type="evidence" value="ECO:0007669"/>
    <property type="project" value="Ensembl"/>
</dbReference>
<feature type="compositionally biased region" description="Polar residues" evidence="1">
    <location>
        <begin position="930"/>
        <end position="948"/>
    </location>
</feature>
<organism evidence="3 4">
    <name type="scientific">Mus caroli</name>
    <name type="common">Ryukyu mouse</name>
    <name type="synonym">Ricefield mouse</name>
    <dbReference type="NCBI Taxonomy" id="10089"/>
    <lineage>
        <taxon>Eukaryota</taxon>
        <taxon>Metazoa</taxon>
        <taxon>Chordata</taxon>
        <taxon>Craniata</taxon>
        <taxon>Vertebrata</taxon>
        <taxon>Euteleostomi</taxon>
        <taxon>Mammalia</taxon>
        <taxon>Eutheria</taxon>
        <taxon>Euarchontoglires</taxon>
        <taxon>Glires</taxon>
        <taxon>Rodentia</taxon>
        <taxon>Myomorpha</taxon>
        <taxon>Muroidea</taxon>
        <taxon>Muridae</taxon>
        <taxon>Murinae</taxon>
        <taxon>Mus</taxon>
        <taxon>Mus</taxon>
    </lineage>
</organism>
<dbReference type="GO" id="GO:1902882">
    <property type="term" value="P:regulation of response to oxidative stress"/>
    <property type="evidence" value="ECO:0007669"/>
    <property type="project" value="Ensembl"/>
</dbReference>
<dbReference type="GO" id="GO:0071500">
    <property type="term" value="P:cellular response to nitrosative stress"/>
    <property type="evidence" value="ECO:0007669"/>
    <property type="project" value="Ensembl"/>
</dbReference>
<dbReference type="InterPro" id="IPR019391">
    <property type="entry name" value="Storkhead-box_WHD"/>
</dbReference>
<dbReference type="GO" id="GO:0010629">
    <property type="term" value="P:negative regulation of gene expression"/>
    <property type="evidence" value="ECO:0007669"/>
    <property type="project" value="Ensembl"/>
</dbReference>
<accession>A0A6P5QL56</accession>
<dbReference type="KEGG" id="mcal:110303841"/>
<dbReference type="GO" id="GO:0005938">
    <property type="term" value="C:cell cortex"/>
    <property type="evidence" value="ECO:0007669"/>
    <property type="project" value="Ensembl"/>
</dbReference>
<dbReference type="Pfam" id="PF10264">
    <property type="entry name" value="WHD_Storkhead"/>
    <property type="match status" value="1"/>
</dbReference>
<reference evidence="4" key="1">
    <citation type="submission" date="2025-08" db="UniProtKB">
        <authorList>
            <consortium name="RefSeq"/>
        </authorList>
    </citation>
    <scope>IDENTIFICATION</scope>
</reference>
<dbReference type="GO" id="GO:1900087">
    <property type="term" value="P:positive regulation of G1/S transition of mitotic cell cycle"/>
    <property type="evidence" value="ECO:0007669"/>
    <property type="project" value="Ensembl"/>
</dbReference>
<dbReference type="GO" id="GO:0006357">
    <property type="term" value="P:regulation of transcription by RNA polymerase II"/>
    <property type="evidence" value="ECO:0007669"/>
    <property type="project" value="Ensembl"/>
</dbReference>
<dbReference type="GO" id="GO:1901858">
    <property type="term" value="P:regulation of mitochondrial DNA metabolic process"/>
    <property type="evidence" value="ECO:0007669"/>
    <property type="project" value="Ensembl"/>
</dbReference>
<name>A0A6P5QL56_MUSCR</name>
<proteinExistence type="predicted"/>
<dbReference type="InterPro" id="IPR040126">
    <property type="entry name" value="STOX1/2"/>
</dbReference>
<evidence type="ECO:0000259" key="2">
    <source>
        <dbReference type="Pfam" id="PF10264"/>
    </source>
</evidence>
<evidence type="ECO:0000256" key="1">
    <source>
        <dbReference type="SAM" id="MobiDB-lite"/>
    </source>
</evidence>
<gene>
    <name evidence="4" type="primary">Stox1</name>
</gene>
<evidence type="ECO:0000313" key="4">
    <source>
        <dbReference type="RefSeq" id="XP_021030725.1"/>
    </source>
</evidence>
<dbReference type="PANTHER" id="PTHR22437">
    <property type="entry name" value="WINGED HELIX DOMAIN-CONTAINING PROTEIN"/>
    <property type="match status" value="1"/>
</dbReference>